<dbReference type="EMBL" id="DQ491001">
    <property type="protein sequence ID" value="ABT14131.1"/>
    <property type="molecule type" value="Genomic_DNA"/>
</dbReference>
<reference evidence="1 2" key="1">
    <citation type="journal article" date="2007" name="Virology">
        <title>Sequence and annotation of the 314-kb MT325 and the 321-kb FR483 viruses that infect Chlorella Pbi.</title>
        <authorList>
            <person name="Fitzgerald L.A."/>
            <person name="Graves M.V."/>
            <person name="Li X."/>
            <person name="Feldblyum T."/>
            <person name="Hartigan J."/>
            <person name="Van Etten J.L."/>
        </authorList>
    </citation>
    <scope>NUCLEOTIDE SEQUENCE [LARGE SCALE GENOMIC DNA]</scope>
    <source>
        <strain evidence="1 2">MT325</strain>
    </source>
</reference>
<name>A7IUV7_PBCVM</name>
<protein>
    <submittedName>
        <fullName evidence="1">Uncharacterized protein M577L</fullName>
    </submittedName>
</protein>
<organismHost>
    <name type="scientific">Paramecium bursaria</name>
    <dbReference type="NCBI Taxonomy" id="74790"/>
</organismHost>
<evidence type="ECO:0000313" key="1">
    <source>
        <dbReference type="EMBL" id="ABT14131.1"/>
    </source>
</evidence>
<evidence type="ECO:0000313" key="2">
    <source>
        <dbReference type="Proteomes" id="UP000246715"/>
    </source>
</evidence>
<accession>A7IUV7</accession>
<sequence length="123" mass="14264">MELVHLFLQTQASLNMYFVDIQLYRQNVVSLNMRKFNITHLIMKVKKSLEARVKEMVEIRKKFDELGLDLENEQMQVLIAKMNDFVRGFGFSGKVDLSDIGRTAICKFTLQPHSVSTIVLRAI</sequence>
<dbReference type="Proteomes" id="UP000246715">
    <property type="component" value="Segment"/>
</dbReference>
<proteinExistence type="predicted"/>
<organism evidence="1 2">
    <name type="scientific">Paramecium bursaria Chlorella virus MT325</name>
    <name type="common">PBCV-MT325</name>
    <dbReference type="NCBI Taxonomy" id="346932"/>
    <lineage>
        <taxon>Viruses</taxon>
        <taxon>Varidnaviria</taxon>
        <taxon>Bamfordvirae</taxon>
        <taxon>Nucleocytoviricota</taxon>
        <taxon>Megaviricetes</taxon>
        <taxon>Algavirales</taxon>
        <taxon>Phycodnaviridae</taxon>
        <taxon>Chlorovirus</taxon>
        <taxon>Chlorovirus conductrix</taxon>
        <taxon>Paramecium bursaria Chlorella virus A1</taxon>
    </lineage>
</organism>
<gene>
    <name evidence="1" type="primary">M577L</name>
    <name evidence="1" type="ORF">MT325_M577L</name>
</gene>